<dbReference type="AlphaFoldDB" id="A0A6G0QTX9"/>
<evidence type="ECO:0000313" key="2">
    <source>
        <dbReference type="Proteomes" id="UP000486351"/>
    </source>
</evidence>
<evidence type="ECO:0000313" key="1">
    <source>
        <dbReference type="EMBL" id="KAE9302940.1"/>
    </source>
</evidence>
<dbReference type="Proteomes" id="UP000486351">
    <property type="component" value="Unassembled WGS sequence"/>
</dbReference>
<proteinExistence type="predicted"/>
<accession>A0A6G0QTX9</accession>
<name>A0A6G0QTX9_9STRA</name>
<comment type="caution">
    <text evidence="1">The sequence shown here is derived from an EMBL/GenBank/DDBJ whole genome shotgun (WGS) entry which is preliminary data.</text>
</comment>
<organism evidence="1 2">
    <name type="scientific">Phytophthora fragariae</name>
    <dbReference type="NCBI Taxonomy" id="53985"/>
    <lineage>
        <taxon>Eukaryota</taxon>
        <taxon>Sar</taxon>
        <taxon>Stramenopiles</taxon>
        <taxon>Oomycota</taxon>
        <taxon>Peronosporomycetes</taxon>
        <taxon>Peronosporales</taxon>
        <taxon>Peronosporaceae</taxon>
        <taxon>Phytophthora</taxon>
    </lineage>
</organism>
<protein>
    <submittedName>
        <fullName evidence="1">Uncharacterized protein</fullName>
    </submittedName>
</protein>
<reference evidence="1 2" key="1">
    <citation type="submission" date="2018-09" db="EMBL/GenBank/DDBJ databases">
        <title>Genomic investigation of the strawberry pathogen Phytophthora fragariae indicates pathogenicity is determined by transcriptional variation in three key races.</title>
        <authorList>
            <person name="Adams T.M."/>
            <person name="Armitage A.D."/>
            <person name="Sobczyk M.K."/>
            <person name="Bates H.J."/>
            <person name="Dunwell J.M."/>
            <person name="Nellist C.F."/>
            <person name="Harrison R.J."/>
        </authorList>
    </citation>
    <scope>NUCLEOTIDE SEQUENCE [LARGE SCALE GENOMIC DNA]</scope>
    <source>
        <strain evidence="1 2">NOV-77</strain>
    </source>
</reference>
<sequence>MTPGGAITVIVRKIILPDGLDVSRPSSIPRLDPNLHRRV</sequence>
<dbReference type="EMBL" id="QXFY01002107">
    <property type="protein sequence ID" value="KAE9302940.1"/>
    <property type="molecule type" value="Genomic_DNA"/>
</dbReference>
<gene>
    <name evidence="1" type="ORF">PF008_g22358</name>
</gene>